<feature type="compositionally biased region" description="Low complexity" evidence="5">
    <location>
        <begin position="45"/>
        <end position="60"/>
    </location>
</feature>
<dbReference type="InterPro" id="IPR046848">
    <property type="entry name" value="E_motif"/>
</dbReference>
<dbReference type="Gene3D" id="1.25.40.10">
    <property type="entry name" value="Tetratricopeptide repeat domain"/>
    <property type="match status" value="4"/>
</dbReference>
<keyword evidence="6" id="KW-0732">Signal</keyword>
<dbReference type="EMBL" id="JBAMMX010000023">
    <property type="protein sequence ID" value="KAK6916960.1"/>
    <property type="molecule type" value="Genomic_DNA"/>
</dbReference>
<name>A0AAN8UK48_9MAGN</name>
<dbReference type="FunFam" id="1.25.40.10:FF:000205">
    <property type="entry name" value="Pentatricopeptide repeat-containing protein, mitochondrial"/>
    <property type="match status" value="1"/>
</dbReference>
<protein>
    <submittedName>
        <fullName evidence="8">E motif</fullName>
    </submittedName>
</protein>
<dbReference type="FunFam" id="1.25.40.10:FF:000733">
    <property type="entry name" value="Pentatricopeptide repeat-containing protein, chloroplastic"/>
    <property type="match status" value="1"/>
</dbReference>
<dbReference type="GO" id="GO:0003723">
    <property type="term" value="F:RNA binding"/>
    <property type="evidence" value="ECO:0007669"/>
    <property type="project" value="InterPro"/>
</dbReference>
<dbReference type="PANTHER" id="PTHR47926">
    <property type="entry name" value="PENTATRICOPEPTIDE REPEAT-CONTAINING PROTEIN"/>
    <property type="match status" value="1"/>
</dbReference>
<dbReference type="FunFam" id="1.25.40.10:FF:001178">
    <property type="entry name" value="Pentatricopeptide repeat-containing protein, chloroplastic"/>
    <property type="match status" value="1"/>
</dbReference>
<dbReference type="Pfam" id="PF20430">
    <property type="entry name" value="Eplus_motif"/>
    <property type="match status" value="1"/>
</dbReference>
<dbReference type="NCBIfam" id="TIGR00756">
    <property type="entry name" value="PPR"/>
    <property type="match status" value="4"/>
</dbReference>
<keyword evidence="2" id="KW-0677">Repeat</keyword>
<dbReference type="Pfam" id="PF13041">
    <property type="entry name" value="PPR_2"/>
    <property type="match status" value="1"/>
</dbReference>
<evidence type="ECO:0000256" key="5">
    <source>
        <dbReference type="SAM" id="MobiDB-lite"/>
    </source>
</evidence>
<feature type="repeat" description="PPR" evidence="4">
    <location>
        <begin position="481"/>
        <end position="515"/>
    </location>
</feature>
<feature type="repeat" description="PPR" evidence="4">
    <location>
        <begin position="173"/>
        <end position="207"/>
    </location>
</feature>
<gene>
    <name evidence="8" type="ORF">RJ641_017711</name>
</gene>
<evidence type="ECO:0000256" key="3">
    <source>
        <dbReference type="ARBA" id="ARBA00061659"/>
    </source>
</evidence>
<evidence type="ECO:0000313" key="8">
    <source>
        <dbReference type="EMBL" id="KAK6916960.1"/>
    </source>
</evidence>
<organism evidence="8 9">
    <name type="scientific">Dillenia turbinata</name>
    <dbReference type="NCBI Taxonomy" id="194707"/>
    <lineage>
        <taxon>Eukaryota</taxon>
        <taxon>Viridiplantae</taxon>
        <taxon>Streptophyta</taxon>
        <taxon>Embryophyta</taxon>
        <taxon>Tracheophyta</taxon>
        <taxon>Spermatophyta</taxon>
        <taxon>Magnoliopsida</taxon>
        <taxon>eudicotyledons</taxon>
        <taxon>Gunneridae</taxon>
        <taxon>Pentapetalae</taxon>
        <taxon>Dilleniales</taxon>
        <taxon>Dilleniaceae</taxon>
        <taxon>Dillenia</taxon>
    </lineage>
</organism>
<proteinExistence type="inferred from homology"/>
<dbReference type="InterPro" id="IPR046960">
    <property type="entry name" value="PPR_At4g14850-like_plant"/>
</dbReference>
<dbReference type="GO" id="GO:0008270">
    <property type="term" value="F:zinc ion binding"/>
    <property type="evidence" value="ECO:0007669"/>
    <property type="project" value="InterPro"/>
</dbReference>
<feature type="repeat" description="PPR" evidence="4">
    <location>
        <begin position="277"/>
        <end position="311"/>
    </location>
</feature>
<dbReference type="InterPro" id="IPR011990">
    <property type="entry name" value="TPR-like_helical_dom_sf"/>
</dbReference>
<dbReference type="Pfam" id="PF01535">
    <property type="entry name" value="PPR"/>
    <property type="match status" value="6"/>
</dbReference>
<feature type="domain" description="DYW" evidence="7">
    <location>
        <begin position="651"/>
        <end position="743"/>
    </location>
</feature>
<dbReference type="GO" id="GO:0005739">
    <property type="term" value="C:mitochondrion"/>
    <property type="evidence" value="ECO:0007669"/>
    <property type="project" value="UniProtKB-ARBA"/>
</dbReference>
<dbReference type="PROSITE" id="PS51375">
    <property type="entry name" value="PPR"/>
    <property type="match status" value="3"/>
</dbReference>
<dbReference type="AlphaFoldDB" id="A0AAN8UK48"/>
<feature type="signal peptide" evidence="6">
    <location>
        <begin position="1"/>
        <end position="29"/>
    </location>
</feature>
<dbReference type="Pfam" id="PF14432">
    <property type="entry name" value="DYW_deaminase"/>
    <property type="match status" value="1"/>
</dbReference>
<evidence type="ECO:0000256" key="6">
    <source>
        <dbReference type="SAM" id="SignalP"/>
    </source>
</evidence>
<comment type="similarity">
    <text evidence="3">Belongs to the PPR family. PCMP-E subfamily.</text>
</comment>
<dbReference type="InterPro" id="IPR002885">
    <property type="entry name" value="PPR_rpt"/>
</dbReference>
<evidence type="ECO:0000256" key="2">
    <source>
        <dbReference type="ARBA" id="ARBA00022737"/>
    </source>
</evidence>
<dbReference type="InterPro" id="IPR032867">
    <property type="entry name" value="DYW_dom"/>
</dbReference>
<evidence type="ECO:0000313" key="9">
    <source>
        <dbReference type="Proteomes" id="UP001370490"/>
    </source>
</evidence>
<evidence type="ECO:0000256" key="1">
    <source>
        <dbReference type="ARBA" id="ARBA00006643"/>
    </source>
</evidence>
<dbReference type="GO" id="GO:0009451">
    <property type="term" value="P:RNA modification"/>
    <property type="evidence" value="ECO:0007669"/>
    <property type="project" value="InterPro"/>
</dbReference>
<keyword evidence="9" id="KW-1185">Reference proteome</keyword>
<dbReference type="Pfam" id="PF20431">
    <property type="entry name" value="E_motif"/>
    <property type="match status" value="1"/>
</dbReference>
<dbReference type="PANTHER" id="PTHR47926:SF347">
    <property type="entry name" value="PENTATRICOPEPTIDE REPEAT-CONTAINING PROTEIN"/>
    <property type="match status" value="1"/>
</dbReference>
<comment type="similarity">
    <text evidence="1">Belongs to the PPR family. PCMP-H subfamily.</text>
</comment>
<feature type="chain" id="PRO_5042946389" evidence="6">
    <location>
        <begin position="30"/>
        <end position="743"/>
    </location>
</feature>
<feature type="region of interest" description="Disordered" evidence="5">
    <location>
        <begin position="45"/>
        <end position="67"/>
    </location>
</feature>
<accession>A0AAN8UK48</accession>
<dbReference type="InterPro" id="IPR046849">
    <property type="entry name" value="E2_motif"/>
</dbReference>
<comment type="caution">
    <text evidence="8">The sequence shown here is derived from an EMBL/GenBank/DDBJ whole genome shotgun (WGS) entry which is preliminary data.</text>
</comment>
<dbReference type="Proteomes" id="UP001370490">
    <property type="component" value="Unassembled WGS sequence"/>
</dbReference>
<evidence type="ECO:0000259" key="7">
    <source>
        <dbReference type="Pfam" id="PF14432"/>
    </source>
</evidence>
<evidence type="ECO:0000256" key="4">
    <source>
        <dbReference type="PROSITE-ProRule" id="PRU00708"/>
    </source>
</evidence>
<reference evidence="8 9" key="1">
    <citation type="submission" date="2023-12" db="EMBL/GenBank/DDBJ databases">
        <title>A high-quality genome assembly for Dillenia turbinata (Dilleniales).</title>
        <authorList>
            <person name="Chanderbali A."/>
        </authorList>
    </citation>
    <scope>NUCLEOTIDE SEQUENCE [LARGE SCALE GENOMIC DNA]</scope>
    <source>
        <strain evidence="8">LSX21</strain>
        <tissue evidence="8">Leaf</tissue>
    </source>
</reference>
<sequence>MSSLTPPLLSLSLPLSSLSLSSSSHQSQAYQLTFHRNEHLLHPTITTTSAPTSSSSSETSNFPNPISESLSPASWIEELRSQTRASLYHEAISTYIRMTMAGIPPDQFAFPALLKAVVGVSDLNCGKQIHGSIVKLGYCSSSVTVANSLLNVYGKCGDIRDVFKVFDRIPERDQVSWNSLIAALCRLEEWEIAIEASRVMLTENVEPSSFTLVSITLACSNLRSKYDGLRLGKEVHGYSLRNCDTKTFTNNSLMAMYAKLGKVNDSKKLFQLFGERDLVSWNTMISSFSQNDQFSEALAFFHLMLQEGVKPDGVSISSLLPACSHLEKLLIGKEIHAYALRNDDLITNTFVGSALVDMYCNCKKVESGRQVFDGIPERRTGLWNAMLAGYAQNGFDEEALMLFFEMEADARLFPNTTTFASVLPACVRCELFLDKEGIHGNIVKRGFERDRYVQNALMDMYSRMGKVEKSKLIFDGMEDRDIVSWNTMINGFVISGYCNDALILLNRMQKVGSCNQSISDHDIENRVPCKPNSITLMSILPGCASLLGACCIHHNVELGEIAAKNLLLLEPNVASHYVLLSNIYSSAGLWDKAREVRKSMKKFGVKKEPGCSWIEFQDNVHKFLAGDESHPQSEQLQNLLETLSERMRKEGYVPDTSCVLHNVNEEEKEFLLCGHSEKLAIAFGILNTPSGTTIRVTKNLRVCNDCHLATKYISKIVGREIIVRDVRRFHHFKDGKCSCGDYW</sequence>